<dbReference type="EnsemblPlants" id="KQK05087">
    <property type="protein sequence ID" value="KQK05087"/>
    <property type="gene ID" value="BRADI_2g17893v3"/>
</dbReference>
<accession>A0A0Q3G0N3</accession>
<proteinExistence type="predicted"/>
<reference evidence="1" key="2">
    <citation type="submission" date="2017-06" db="EMBL/GenBank/DDBJ databases">
        <title>WGS assembly of Brachypodium distachyon.</title>
        <authorList>
            <consortium name="The International Brachypodium Initiative"/>
            <person name="Lucas S."/>
            <person name="Harmon-Smith M."/>
            <person name="Lail K."/>
            <person name="Tice H."/>
            <person name="Grimwood J."/>
            <person name="Bruce D."/>
            <person name="Barry K."/>
            <person name="Shu S."/>
            <person name="Lindquist E."/>
            <person name="Wang M."/>
            <person name="Pitluck S."/>
            <person name="Vogel J.P."/>
            <person name="Garvin D.F."/>
            <person name="Mockler T.C."/>
            <person name="Schmutz J."/>
            <person name="Rokhsar D."/>
            <person name="Bevan M.W."/>
        </authorList>
    </citation>
    <scope>NUCLEOTIDE SEQUENCE</scope>
    <source>
        <strain evidence="1">Bd21</strain>
    </source>
</reference>
<sequence length="82" mass="9388">MMALTVREQICSSTLKSIKLINQGRLNQSTVKPATFVAMSSQWRKGWLRQQRPAELLKCRERQHQRVLLDAVAADLRRGIGL</sequence>
<name>A0A0Q3G0N3_BRADI</name>
<reference evidence="2" key="3">
    <citation type="submission" date="2018-08" db="UniProtKB">
        <authorList>
            <consortium name="EnsemblPlants"/>
        </authorList>
    </citation>
    <scope>IDENTIFICATION</scope>
    <source>
        <strain evidence="2">cv. Bd21</strain>
    </source>
</reference>
<evidence type="ECO:0000313" key="3">
    <source>
        <dbReference type="Proteomes" id="UP000008810"/>
    </source>
</evidence>
<gene>
    <name evidence="1" type="ORF">BRADI_2g17893v3</name>
</gene>
<organism evidence="1">
    <name type="scientific">Brachypodium distachyon</name>
    <name type="common">Purple false brome</name>
    <name type="synonym">Trachynia distachya</name>
    <dbReference type="NCBI Taxonomy" id="15368"/>
    <lineage>
        <taxon>Eukaryota</taxon>
        <taxon>Viridiplantae</taxon>
        <taxon>Streptophyta</taxon>
        <taxon>Embryophyta</taxon>
        <taxon>Tracheophyta</taxon>
        <taxon>Spermatophyta</taxon>
        <taxon>Magnoliopsida</taxon>
        <taxon>Liliopsida</taxon>
        <taxon>Poales</taxon>
        <taxon>Poaceae</taxon>
        <taxon>BOP clade</taxon>
        <taxon>Pooideae</taxon>
        <taxon>Stipodae</taxon>
        <taxon>Brachypodieae</taxon>
        <taxon>Brachypodium</taxon>
    </lineage>
</organism>
<protein>
    <submittedName>
        <fullName evidence="1 2">Uncharacterized protein</fullName>
    </submittedName>
</protein>
<dbReference type="EMBL" id="CM000881">
    <property type="protein sequence ID" value="KQK05087.1"/>
    <property type="molecule type" value="Genomic_DNA"/>
</dbReference>
<dbReference type="AlphaFoldDB" id="A0A0Q3G0N3"/>
<dbReference type="InParanoid" id="A0A0Q3G0N3"/>
<reference evidence="1 2" key="1">
    <citation type="journal article" date="2010" name="Nature">
        <title>Genome sequencing and analysis of the model grass Brachypodium distachyon.</title>
        <authorList>
            <consortium name="International Brachypodium Initiative"/>
        </authorList>
    </citation>
    <scope>NUCLEOTIDE SEQUENCE [LARGE SCALE GENOMIC DNA]</scope>
    <source>
        <strain evidence="1 2">Bd21</strain>
    </source>
</reference>
<evidence type="ECO:0000313" key="2">
    <source>
        <dbReference type="EnsemblPlants" id="KQK05087"/>
    </source>
</evidence>
<dbReference type="Gramene" id="KQK05087">
    <property type="protein sequence ID" value="KQK05087"/>
    <property type="gene ID" value="BRADI_2g17893v3"/>
</dbReference>
<dbReference type="Proteomes" id="UP000008810">
    <property type="component" value="Chromosome 2"/>
</dbReference>
<evidence type="ECO:0000313" key="1">
    <source>
        <dbReference type="EMBL" id="KQK05087.1"/>
    </source>
</evidence>
<keyword evidence="3" id="KW-1185">Reference proteome</keyword>